<dbReference type="InterPro" id="IPR036875">
    <property type="entry name" value="Znf_CCHC_sf"/>
</dbReference>
<dbReference type="InterPro" id="IPR001878">
    <property type="entry name" value="Znf_CCHC"/>
</dbReference>
<evidence type="ECO:0000313" key="4">
    <source>
        <dbReference type="Proteomes" id="UP000735302"/>
    </source>
</evidence>
<keyword evidence="4" id="KW-1185">Reference proteome</keyword>
<dbReference type="GO" id="GO:0003676">
    <property type="term" value="F:nucleic acid binding"/>
    <property type="evidence" value="ECO:0007669"/>
    <property type="project" value="InterPro"/>
</dbReference>
<dbReference type="GO" id="GO:0008270">
    <property type="term" value="F:zinc ion binding"/>
    <property type="evidence" value="ECO:0007669"/>
    <property type="project" value="UniProtKB-KW"/>
</dbReference>
<organism evidence="3 4">
    <name type="scientific">Plakobranchus ocellatus</name>
    <dbReference type="NCBI Taxonomy" id="259542"/>
    <lineage>
        <taxon>Eukaryota</taxon>
        <taxon>Metazoa</taxon>
        <taxon>Spiralia</taxon>
        <taxon>Lophotrochozoa</taxon>
        <taxon>Mollusca</taxon>
        <taxon>Gastropoda</taxon>
        <taxon>Heterobranchia</taxon>
        <taxon>Euthyneura</taxon>
        <taxon>Panpulmonata</taxon>
        <taxon>Sacoglossa</taxon>
        <taxon>Placobranchoidea</taxon>
        <taxon>Plakobranchidae</taxon>
        <taxon>Plakobranchus</taxon>
    </lineage>
</organism>
<dbReference type="Gene3D" id="4.10.60.10">
    <property type="entry name" value="Zinc finger, CCHC-type"/>
    <property type="match status" value="1"/>
</dbReference>
<name>A0AAV4AB32_9GAST</name>
<evidence type="ECO:0000313" key="3">
    <source>
        <dbReference type="EMBL" id="GFO05541.1"/>
    </source>
</evidence>
<evidence type="ECO:0000259" key="2">
    <source>
        <dbReference type="PROSITE" id="PS50158"/>
    </source>
</evidence>
<keyword evidence="1" id="KW-0862">Zinc</keyword>
<sequence>MNQRSCFKCKRFGHIARDCVYSSLSAKKADAGMTGTAPRGGVRKDPTIAGPALEVAANLQSKLKDVMLQMARGNAGPVLKNCTAVGDPKRT</sequence>
<keyword evidence="1" id="KW-0863">Zinc-finger</keyword>
<proteinExistence type="predicted"/>
<feature type="domain" description="CCHC-type" evidence="2">
    <location>
        <begin position="6"/>
        <end position="19"/>
    </location>
</feature>
<protein>
    <recommendedName>
        <fullName evidence="2">CCHC-type domain-containing protein</fullName>
    </recommendedName>
</protein>
<keyword evidence="1" id="KW-0479">Metal-binding</keyword>
<comment type="caution">
    <text evidence="3">The sequence shown here is derived from an EMBL/GenBank/DDBJ whole genome shotgun (WGS) entry which is preliminary data.</text>
</comment>
<dbReference type="EMBL" id="BLXT01003748">
    <property type="protein sequence ID" value="GFO05541.1"/>
    <property type="molecule type" value="Genomic_DNA"/>
</dbReference>
<gene>
    <name evidence="3" type="ORF">PoB_003204600</name>
</gene>
<dbReference type="Proteomes" id="UP000735302">
    <property type="component" value="Unassembled WGS sequence"/>
</dbReference>
<dbReference type="PROSITE" id="PS50158">
    <property type="entry name" value="ZF_CCHC"/>
    <property type="match status" value="1"/>
</dbReference>
<accession>A0AAV4AB32</accession>
<dbReference type="Pfam" id="PF00098">
    <property type="entry name" value="zf-CCHC"/>
    <property type="match status" value="1"/>
</dbReference>
<dbReference type="SUPFAM" id="SSF57756">
    <property type="entry name" value="Retrovirus zinc finger-like domains"/>
    <property type="match status" value="1"/>
</dbReference>
<dbReference type="AlphaFoldDB" id="A0AAV4AB32"/>
<evidence type="ECO:0000256" key="1">
    <source>
        <dbReference type="PROSITE-ProRule" id="PRU00047"/>
    </source>
</evidence>
<reference evidence="3 4" key="1">
    <citation type="journal article" date="2021" name="Elife">
        <title>Chloroplast acquisition without the gene transfer in kleptoplastic sea slugs, Plakobranchus ocellatus.</title>
        <authorList>
            <person name="Maeda T."/>
            <person name="Takahashi S."/>
            <person name="Yoshida T."/>
            <person name="Shimamura S."/>
            <person name="Takaki Y."/>
            <person name="Nagai Y."/>
            <person name="Toyoda A."/>
            <person name="Suzuki Y."/>
            <person name="Arimoto A."/>
            <person name="Ishii H."/>
            <person name="Satoh N."/>
            <person name="Nishiyama T."/>
            <person name="Hasebe M."/>
            <person name="Maruyama T."/>
            <person name="Minagawa J."/>
            <person name="Obokata J."/>
            <person name="Shigenobu S."/>
        </authorList>
    </citation>
    <scope>NUCLEOTIDE SEQUENCE [LARGE SCALE GENOMIC DNA]</scope>
</reference>